<dbReference type="Pfam" id="PF04480">
    <property type="entry name" value="DUF559"/>
    <property type="match status" value="1"/>
</dbReference>
<dbReference type="Gene3D" id="3.40.960.10">
    <property type="entry name" value="VSR Endonuclease"/>
    <property type="match status" value="1"/>
</dbReference>
<gene>
    <name evidence="3" type="ORF">JKP88DRAFT_243941</name>
</gene>
<comment type="caution">
    <text evidence="3">The sequence shown here is derived from an EMBL/GenBank/DDBJ whole genome shotgun (WGS) entry which is preliminary data.</text>
</comment>
<feature type="domain" description="DUF559" evidence="2">
    <location>
        <begin position="174"/>
        <end position="241"/>
    </location>
</feature>
<sequence length="257" mass="29114">MPPVDGNSDADDGITRGPIKRVKPSPDVIDSRSSTKSTEGARDDLYEGDASNKTSGATHHVVTFACNGVCYRVRKLTEGNELLFDAADMGSLLGLSNIREIIRYFTSEEKTKRRVPTPRGCHMKTMWTNNGVRKLVCRSRKPNAALLAKNLGIDVYSNHYMTEEADTLSFLMQAFDGEEIYTQYAVGPYVIDMYFPRVKLAIECDEESHHKRSNVEADLRRQRHIEELLGCSFIRYRPQKENFSMAALVNAVWLKLR</sequence>
<name>A0A835Z871_9STRA</name>
<organism evidence="3 4">
    <name type="scientific">Tribonema minus</name>
    <dbReference type="NCBI Taxonomy" id="303371"/>
    <lineage>
        <taxon>Eukaryota</taxon>
        <taxon>Sar</taxon>
        <taxon>Stramenopiles</taxon>
        <taxon>Ochrophyta</taxon>
        <taxon>PX clade</taxon>
        <taxon>Xanthophyceae</taxon>
        <taxon>Tribonematales</taxon>
        <taxon>Tribonemataceae</taxon>
        <taxon>Tribonema</taxon>
    </lineage>
</organism>
<reference evidence="3" key="1">
    <citation type="submission" date="2021-02" db="EMBL/GenBank/DDBJ databases">
        <title>First Annotated Genome of the Yellow-green Alga Tribonema minus.</title>
        <authorList>
            <person name="Mahan K.M."/>
        </authorList>
    </citation>
    <scope>NUCLEOTIDE SEQUENCE</scope>
    <source>
        <strain evidence="3">UTEX B ZZ1240</strain>
    </source>
</reference>
<dbReference type="Proteomes" id="UP000664859">
    <property type="component" value="Unassembled WGS sequence"/>
</dbReference>
<evidence type="ECO:0000259" key="2">
    <source>
        <dbReference type="Pfam" id="PF04480"/>
    </source>
</evidence>
<dbReference type="AlphaFoldDB" id="A0A835Z871"/>
<evidence type="ECO:0000313" key="3">
    <source>
        <dbReference type="EMBL" id="KAG5187432.1"/>
    </source>
</evidence>
<dbReference type="EMBL" id="JAFCMP010000090">
    <property type="protein sequence ID" value="KAG5187432.1"/>
    <property type="molecule type" value="Genomic_DNA"/>
</dbReference>
<keyword evidence="4" id="KW-1185">Reference proteome</keyword>
<dbReference type="InterPro" id="IPR007569">
    <property type="entry name" value="DUF559"/>
</dbReference>
<protein>
    <recommendedName>
        <fullName evidence="2">DUF559 domain-containing protein</fullName>
    </recommendedName>
</protein>
<evidence type="ECO:0000313" key="4">
    <source>
        <dbReference type="Proteomes" id="UP000664859"/>
    </source>
</evidence>
<accession>A0A835Z871</accession>
<evidence type="ECO:0000256" key="1">
    <source>
        <dbReference type="SAM" id="MobiDB-lite"/>
    </source>
</evidence>
<proteinExistence type="predicted"/>
<feature type="region of interest" description="Disordered" evidence="1">
    <location>
        <begin position="1"/>
        <end position="52"/>
    </location>
</feature>